<dbReference type="AlphaFoldDB" id="A0A0F8ZFV8"/>
<sequence>MAVLVWDDAGNRFYETGIEAGVLYPIDGSGDYPLGVAWNGLISVTESPSGAEPTALYADNIKYLTLVSAEEFACTIEAYTYPDEFGLCDGTVAPVIGTFLGQQLRTIFGLVFQTKIGNDVAGDALGYK</sequence>
<proteinExistence type="predicted"/>
<name>A0A0F8ZFV8_9ZZZZ</name>
<accession>A0A0F8ZFV8</accession>
<evidence type="ECO:0000313" key="1">
    <source>
        <dbReference type="EMBL" id="KKK58866.1"/>
    </source>
</evidence>
<feature type="non-terminal residue" evidence="1">
    <location>
        <position position="128"/>
    </location>
</feature>
<protein>
    <submittedName>
        <fullName evidence="1">Uncharacterized protein</fullName>
    </submittedName>
</protein>
<reference evidence="1" key="1">
    <citation type="journal article" date="2015" name="Nature">
        <title>Complex archaea that bridge the gap between prokaryotes and eukaryotes.</title>
        <authorList>
            <person name="Spang A."/>
            <person name="Saw J.H."/>
            <person name="Jorgensen S.L."/>
            <person name="Zaremba-Niedzwiedzka K."/>
            <person name="Martijn J."/>
            <person name="Lind A.E."/>
            <person name="van Eijk R."/>
            <person name="Schleper C."/>
            <person name="Guy L."/>
            <person name="Ettema T.J."/>
        </authorList>
    </citation>
    <scope>NUCLEOTIDE SEQUENCE</scope>
</reference>
<organism evidence="1">
    <name type="scientific">marine sediment metagenome</name>
    <dbReference type="NCBI Taxonomy" id="412755"/>
    <lineage>
        <taxon>unclassified sequences</taxon>
        <taxon>metagenomes</taxon>
        <taxon>ecological metagenomes</taxon>
    </lineage>
</organism>
<gene>
    <name evidence="1" type="ORF">LCGC14_3040130</name>
</gene>
<comment type="caution">
    <text evidence="1">The sequence shown here is derived from an EMBL/GenBank/DDBJ whole genome shotgun (WGS) entry which is preliminary data.</text>
</comment>
<dbReference type="EMBL" id="LAZR01063761">
    <property type="protein sequence ID" value="KKK58866.1"/>
    <property type="molecule type" value="Genomic_DNA"/>
</dbReference>